<dbReference type="AlphaFoldDB" id="A0A2U2BFA6"/>
<evidence type="ECO:0000313" key="10">
    <source>
        <dbReference type="Proteomes" id="UP000245216"/>
    </source>
</evidence>
<keyword evidence="5 7" id="KW-1133">Transmembrane helix</keyword>
<dbReference type="GO" id="GO:0022857">
    <property type="term" value="F:transmembrane transporter activity"/>
    <property type="evidence" value="ECO:0007669"/>
    <property type="project" value="UniProtKB-UniRule"/>
</dbReference>
<dbReference type="PANTHER" id="PTHR33362">
    <property type="entry name" value="SIALIC ACID TRAP TRANSPORTER PERMEASE PROTEIN SIAT-RELATED"/>
    <property type="match status" value="1"/>
</dbReference>
<feature type="transmembrane region" description="Helical" evidence="7">
    <location>
        <begin position="242"/>
        <end position="259"/>
    </location>
</feature>
<feature type="transmembrane region" description="Helical" evidence="7">
    <location>
        <begin position="280"/>
        <end position="305"/>
    </location>
</feature>
<evidence type="ECO:0000256" key="1">
    <source>
        <dbReference type="ARBA" id="ARBA00004429"/>
    </source>
</evidence>
<evidence type="ECO:0000313" key="9">
    <source>
        <dbReference type="EMBL" id="PWE12647.1"/>
    </source>
</evidence>
<gene>
    <name evidence="9" type="ORF">DF183_17915</name>
</gene>
<dbReference type="PANTHER" id="PTHR33362:SF5">
    <property type="entry name" value="C4-DICARBOXYLATE TRAP TRANSPORTER LARGE PERMEASE PROTEIN DCTM"/>
    <property type="match status" value="1"/>
</dbReference>
<reference evidence="9 10" key="1">
    <citation type="submission" date="2018-05" db="EMBL/GenBank/DDBJ databases">
        <title>Genome Sequence of an Efficient Indole-Degrading Bacterium, Alcaligenes sp.YBY.</title>
        <authorList>
            <person name="Yang B."/>
        </authorList>
    </citation>
    <scope>NUCLEOTIDE SEQUENCE [LARGE SCALE GENOMIC DNA]</scope>
    <source>
        <strain evidence="9 10">YBY</strain>
    </source>
</reference>
<comment type="subcellular location">
    <subcellularLocation>
        <location evidence="1 7">Cell inner membrane</location>
        <topology evidence="1 7">Multi-pass membrane protein</topology>
    </subcellularLocation>
</comment>
<comment type="similarity">
    <text evidence="7">Belongs to the TRAP transporter large permease family.</text>
</comment>
<feature type="transmembrane region" description="Helical" evidence="7">
    <location>
        <begin position="95"/>
        <end position="122"/>
    </location>
</feature>
<reference evidence="9 10" key="2">
    <citation type="submission" date="2018-05" db="EMBL/GenBank/DDBJ databases">
        <authorList>
            <person name="Lanie J.A."/>
            <person name="Ng W.-L."/>
            <person name="Kazmierczak K.M."/>
            <person name="Andrzejewski T.M."/>
            <person name="Davidsen T.M."/>
            <person name="Wayne K.J."/>
            <person name="Tettelin H."/>
            <person name="Glass J.I."/>
            <person name="Rusch D."/>
            <person name="Podicherti R."/>
            <person name="Tsui H.-C.T."/>
            <person name="Winkler M.E."/>
        </authorList>
    </citation>
    <scope>NUCLEOTIDE SEQUENCE [LARGE SCALE GENOMIC DNA]</scope>
    <source>
        <strain evidence="9 10">YBY</strain>
    </source>
</reference>
<comment type="caution">
    <text evidence="9">The sequence shown here is derived from an EMBL/GenBank/DDBJ whole genome shotgun (WGS) entry which is preliminary data.</text>
</comment>
<feature type="transmembrane region" description="Helical" evidence="7">
    <location>
        <begin position="317"/>
        <end position="347"/>
    </location>
</feature>
<dbReference type="Pfam" id="PF06808">
    <property type="entry name" value="DctM"/>
    <property type="match status" value="1"/>
</dbReference>
<dbReference type="PIRSF" id="PIRSF006066">
    <property type="entry name" value="HI0050"/>
    <property type="match status" value="1"/>
</dbReference>
<dbReference type="NCBIfam" id="TIGR00786">
    <property type="entry name" value="dctM"/>
    <property type="match status" value="1"/>
</dbReference>
<dbReference type="GO" id="GO:0005886">
    <property type="term" value="C:plasma membrane"/>
    <property type="evidence" value="ECO:0007669"/>
    <property type="project" value="UniProtKB-SubCell"/>
</dbReference>
<dbReference type="InterPro" id="IPR010656">
    <property type="entry name" value="DctM"/>
</dbReference>
<feature type="transmembrane region" description="Helical" evidence="7">
    <location>
        <begin position="217"/>
        <end position="236"/>
    </location>
</feature>
<keyword evidence="6 7" id="KW-0472">Membrane</keyword>
<feature type="transmembrane region" description="Helical" evidence="7">
    <location>
        <begin position="400"/>
        <end position="425"/>
    </location>
</feature>
<keyword evidence="3 7" id="KW-0997">Cell inner membrane</keyword>
<protein>
    <recommendedName>
        <fullName evidence="7">TRAP transporter large permease protein</fullName>
    </recommendedName>
</protein>
<evidence type="ECO:0000256" key="6">
    <source>
        <dbReference type="ARBA" id="ARBA00023136"/>
    </source>
</evidence>
<accession>A0A2U2BFA6</accession>
<name>A0A2U2BFA6_ALCFA</name>
<feature type="transmembrane region" description="Helical" evidence="7">
    <location>
        <begin position="57"/>
        <end position="75"/>
    </location>
</feature>
<evidence type="ECO:0000256" key="7">
    <source>
        <dbReference type="RuleBase" id="RU369079"/>
    </source>
</evidence>
<keyword evidence="2" id="KW-1003">Cell membrane</keyword>
<comment type="subunit">
    <text evidence="7">The complex comprises the extracytoplasmic solute receptor protein and the two transmembrane proteins.</text>
</comment>
<feature type="transmembrane region" description="Helical" evidence="7">
    <location>
        <begin position="173"/>
        <end position="196"/>
    </location>
</feature>
<dbReference type="EMBL" id="QEXO01000005">
    <property type="protein sequence ID" value="PWE12647.1"/>
    <property type="molecule type" value="Genomic_DNA"/>
</dbReference>
<feature type="transmembrane region" description="Helical" evidence="7">
    <location>
        <begin position="6"/>
        <end position="36"/>
    </location>
</feature>
<sequence>MTVVVTGMIILIVLMVLEVPIAVAMALVGIGGFAYVVDWGPAAYMAAETSYRLVHNYNLSVIPLFILMGNLVTRADVSKDLFDLAYRFVGHRRGGLAIATVLSGGMFSAVCGSSFATTATMARVAYPSMKRYGYADSLAGGAIASAGTLGAMIPPSVPLIVYGVLTSTDIGKLFIAAVLPGILGMMLYIVAVMVATRMTPGLATAGERSSWLERIRGLKSVGAVLLLFLLVIGGIYGNLFTPTEAAGIGAVGALLIMIWRRKFSWQSLMGALRETAMTSAAIFVIMVGAQIFTTFVNVAGFTAMLSDAVQQWDLPGWGIVLGIVVLYLVLGCMLEGMSMLLLTLPIVFPLITNLGLDPIWFGILVVTLIEVGLITPPLGMNVFVLNSVVPSMSLGTIYRGVIYFVLADLLRLALLIGIPGIALFLPSLM</sequence>
<feature type="domain" description="TRAP C4-dicarboxylate transport system permease DctM subunit" evidence="8">
    <location>
        <begin position="9"/>
        <end position="420"/>
    </location>
</feature>
<comment type="function">
    <text evidence="7">Part of the tripartite ATP-independent periplasmic (TRAP) transport system.</text>
</comment>
<dbReference type="Proteomes" id="UP000245216">
    <property type="component" value="Unassembled WGS sequence"/>
</dbReference>
<feature type="transmembrane region" description="Helical" evidence="7">
    <location>
        <begin position="134"/>
        <end position="153"/>
    </location>
</feature>
<keyword evidence="7" id="KW-0813">Transport</keyword>
<organism evidence="9 10">
    <name type="scientific">Alcaligenes faecalis</name>
    <dbReference type="NCBI Taxonomy" id="511"/>
    <lineage>
        <taxon>Bacteria</taxon>
        <taxon>Pseudomonadati</taxon>
        <taxon>Pseudomonadota</taxon>
        <taxon>Betaproteobacteria</taxon>
        <taxon>Burkholderiales</taxon>
        <taxon>Alcaligenaceae</taxon>
        <taxon>Alcaligenes</taxon>
    </lineage>
</organism>
<dbReference type="STRING" id="511.UZ73_10700"/>
<evidence type="ECO:0000259" key="8">
    <source>
        <dbReference type="Pfam" id="PF06808"/>
    </source>
</evidence>
<feature type="transmembrane region" description="Helical" evidence="7">
    <location>
        <begin position="359"/>
        <end position="380"/>
    </location>
</feature>
<dbReference type="RefSeq" id="WP_109089808.1">
    <property type="nucleotide sequence ID" value="NZ_JBHXOA010000004.1"/>
</dbReference>
<evidence type="ECO:0000256" key="3">
    <source>
        <dbReference type="ARBA" id="ARBA00022519"/>
    </source>
</evidence>
<proteinExistence type="inferred from homology"/>
<evidence type="ECO:0000256" key="5">
    <source>
        <dbReference type="ARBA" id="ARBA00022989"/>
    </source>
</evidence>
<keyword evidence="4 7" id="KW-0812">Transmembrane</keyword>
<evidence type="ECO:0000256" key="2">
    <source>
        <dbReference type="ARBA" id="ARBA00022475"/>
    </source>
</evidence>
<dbReference type="InterPro" id="IPR004681">
    <property type="entry name" value="TRAP_DctM"/>
</dbReference>
<evidence type="ECO:0000256" key="4">
    <source>
        <dbReference type="ARBA" id="ARBA00022692"/>
    </source>
</evidence>